<dbReference type="GeneTree" id="ENSGT00940000156400"/>
<reference evidence="11" key="2">
    <citation type="submission" date="2025-09" db="UniProtKB">
        <authorList>
            <consortium name="Ensembl"/>
        </authorList>
    </citation>
    <scope>IDENTIFICATION</scope>
</reference>
<dbReference type="Pfam" id="PF13855">
    <property type="entry name" value="LRR_8"/>
    <property type="match status" value="2"/>
</dbReference>
<name>A0A8C5QHB3_9ANUR</name>
<sequence length="432" mass="50888">MRVVTLIMLLFFCQVYELKKIKRNHRGNNDKQNKKYSSTVKRYAPGSPCDIYTHHNEKYMDCQETKQTTISSEWPEDLIHILLARNRIRILKNNVFSQFKNLKSVDLQQNDITKIETQAFSGLKKLTTLLLQHNRIRVLSEEVFINMPRLTYLRLYDNPWDCNCELESLIMYLQLPKNRNLGNYAKCETPDQMMGQKLRQVSQDVICQEDTTGPSKIEGPKVIRPSVDSSRCHLYLHPTVTLDCRRKELHIVPSDIAPDIVKFDLSHNKIKELRSKEFTDVPNLEILNLSNNRIEHIDPAAFAGLLSLQELDLTNNSLVNFQYGVLEDLYFLKHLWLRDNPWRCDYNIHYLFYWLKHHYSVHYNGLECKAPQEYKGWFVGRYVRSYYEECPKDRLQDHTELGMGEGEWEQHIDGSKQMEKAKAKTVLLTILS</sequence>
<feature type="chain" id="PRO_5034392724" description="Leucine-rich repeat-containing protein 17" evidence="9">
    <location>
        <begin position="19"/>
        <end position="432"/>
    </location>
</feature>
<evidence type="ECO:0000256" key="7">
    <source>
        <dbReference type="ARBA" id="ARBA00053173"/>
    </source>
</evidence>
<feature type="domain" description="LRRCT" evidence="10">
    <location>
        <begin position="158"/>
        <end position="208"/>
    </location>
</feature>
<dbReference type="SMART" id="SM00369">
    <property type="entry name" value="LRR_TYP"/>
    <property type="match status" value="4"/>
</dbReference>
<dbReference type="PANTHER" id="PTHR24369">
    <property type="entry name" value="ANTIGEN BSP, PUTATIVE-RELATED"/>
    <property type="match status" value="1"/>
</dbReference>
<evidence type="ECO:0000256" key="4">
    <source>
        <dbReference type="ARBA" id="ARBA00022729"/>
    </source>
</evidence>
<evidence type="ECO:0000256" key="6">
    <source>
        <dbReference type="ARBA" id="ARBA00022855"/>
    </source>
</evidence>
<evidence type="ECO:0000256" key="9">
    <source>
        <dbReference type="SAM" id="SignalP"/>
    </source>
</evidence>
<proteinExistence type="predicted"/>
<dbReference type="InterPro" id="IPR003591">
    <property type="entry name" value="Leu-rich_rpt_typical-subtyp"/>
</dbReference>
<evidence type="ECO:0000256" key="1">
    <source>
        <dbReference type="ARBA" id="ARBA00004239"/>
    </source>
</evidence>
<dbReference type="InterPro" id="IPR050541">
    <property type="entry name" value="LRR_TM_domain-containing"/>
</dbReference>
<keyword evidence="6" id="KW-0892">Osteogenesis</keyword>
<dbReference type="InterPro" id="IPR032675">
    <property type="entry name" value="LRR_dom_sf"/>
</dbReference>
<keyword evidence="4 9" id="KW-0732">Signal</keyword>
<keyword evidence="2" id="KW-0964">Secreted</keyword>
<dbReference type="Ensembl" id="ENSLLET00000039235.1">
    <property type="protein sequence ID" value="ENSLLEP00000037782.1"/>
    <property type="gene ID" value="ENSLLEG00000023933.1"/>
</dbReference>
<keyword evidence="3" id="KW-0433">Leucine-rich repeat</keyword>
<evidence type="ECO:0000259" key="10">
    <source>
        <dbReference type="SMART" id="SM00082"/>
    </source>
</evidence>
<dbReference type="GO" id="GO:0005576">
    <property type="term" value="C:extracellular region"/>
    <property type="evidence" value="ECO:0007669"/>
    <property type="project" value="UniProtKB-SubCell"/>
</dbReference>
<evidence type="ECO:0000256" key="8">
    <source>
        <dbReference type="ARBA" id="ARBA00071469"/>
    </source>
</evidence>
<dbReference type="Proteomes" id="UP000694569">
    <property type="component" value="Unplaced"/>
</dbReference>
<dbReference type="InterPro" id="IPR000483">
    <property type="entry name" value="Cys-rich_flank_reg_C"/>
</dbReference>
<dbReference type="Gene3D" id="3.80.10.10">
    <property type="entry name" value="Ribonuclease Inhibitor"/>
    <property type="match status" value="2"/>
</dbReference>
<evidence type="ECO:0000256" key="5">
    <source>
        <dbReference type="ARBA" id="ARBA00022737"/>
    </source>
</evidence>
<dbReference type="PROSITE" id="PS51450">
    <property type="entry name" value="LRR"/>
    <property type="match status" value="3"/>
</dbReference>
<evidence type="ECO:0000256" key="3">
    <source>
        <dbReference type="ARBA" id="ARBA00022614"/>
    </source>
</evidence>
<comment type="subcellular location">
    <subcellularLocation>
        <location evidence="1">Secreted</location>
        <location evidence="1">Extracellular space</location>
    </subcellularLocation>
</comment>
<dbReference type="FunFam" id="3.80.10.10:FF:000098">
    <property type="entry name" value="leucine-rich repeat-containing protein 17"/>
    <property type="match status" value="1"/>
</dbReference>
<dbReference type="InterPro" id="IPR001611">
    <property type="entry name" value="Leu-rich_rpt"/>
</dbReference>
<dbReference type="AlphaFoldDB" id="A0A8C5QHB3"/>
<organism evidence="11 12">
    <name type="scientific">Leptobrachium leishanense</name>
    <name type="common">Leishan spiny toad</name>
    <dbReference type="NCBI Taxonomy" id="445787"/>
    <lineage>
        <taxon>Eukaryota</taxon>
        <taxon>Metazoa</taxon>
        <taxon>Chordata</taxon>
        <taxon>Craniata</taxon>
        <taxon>Vertebrata</taxon>
        <taxon>Euteleostomi</taxon>
        <taxon>Amphibia</taxon>
        <taxon>Batrachia</taxon>
        <taxon>Anura</taxon>
        <taxon>Pelobatoidea</taxon>
        <taxon>Megophryidae</taxon>
        <taxon>Leptobrachium</taxon>
    </lineage>
</organism>
<dbReference type="GO" id="GO:0005886">
    <property type="term" value="C:plasma membrane"/>
    <property type="evidence" value="ECO:0007669"/>
    <property type="project" value="TreeGrafter"/>
</dbReference>
<comment type="function">
    <text evidence="7">Involved in bone homeostasis. Acts as a negative regulator of RANKL-induced osteoclast precursor differentiation from bone marrow precursors.</text>
</comment>
<dbReference type="SUPFAM" id="SSF52058">
    <property type="entry name" value="L domain-like"/>
    <property type="match status" value="1"/>
</dbReference>
<evidence type="ECO:0000256" key="2">
    <source>
        <dbReference type="ARBA" id="ARBA00022525"/>
    </source>
</evidence>
<dbReference type="PANTHER" id="PTHR24369:SF213">
    <property type="entry name" value="INSULIN LIKE GROWTH FACTOR BINDING PROTEIN ACID LABILE SUBUNIT"/>
    <property type="match status" value="1"/>
</dbReference>
<gene>
    <name evidence="11" type="primary">LRRC17</name>
</gene>
<protein>
    <recommendedName>
        <fullName evidence="8">Leucine-rich repeat-containing protein 17</fullName>
    </recommendedName>
</protein>
<dbReference type="GO" id="GO:0001503">
    <property type="term" value="P:ossification"/>
    <property type="evidence" value="ECO:0007669"/>
    <property type="project" value="UniProtKB-KW"/>
</dbReference>
<accession>A0A8C5QHB3</accession>
<dbReference type="OrthoDB" id="1741314at2759"/>
<keyword evidence="5" id="KW-0677">Repeat</keyword>
<dbReference type="SMART" id="SM00082">
    <property type="entry name" value="LRRCT"/>
    <property type="match status" value="2"/>
</dbReference>
<dbReference type="FunFam" id="3.80.10.10:FF:000117">
    <property type="entry name" value="leucine-rich repeat-containing protein 17"/>
    <property type="match status" value="1"/>
</dbReference>
<evidence type="ECO:0000313" key="11">
    <source>
        <dbReference type="Ensembl" id="ENSLLEP00000037782.1"/>
    </source>
</evidence>
<keyword evidence="12" id="KW-1185">Reference proteome</keyword>
<feature type="signal peptide" evidence="9">
    <location>
        <begin position="1"/>
        <end position="18"/>
    </location>
</feature>
<evidence type="ECO:0000313" key="12">
    <source>
        <dbReference type="Proteomes" id="UP000694569"/>
    </source>
</evidence>
<reference evidence="11" key="1">
    <citation type="submission" date="2025-08" db="UniProtKB">
        <authorList>
            <consortium name="Ensembl"/>
        </authorList>
    </citation>
    <scope>IDENTIFICATION</scope>
</reference>
<feature type="domain" description="LRRCT" evidence="10">
    <location>
        <begin position="340"/>
        <end position="391"/>
    </location>
</feature>